<evidence type="ECO:0000256" key="1">
    <source>
        <dbReference type="SAM" id="SignalP"/>
    </source>
</evidence>
<evidence type="ECO:0008006" key="4">
    <source>
        <dbReference type="Google" id="ProtNLM"/>
    </source>
</evidence>
<dbReference type="EMBL" id="PXVD01000009">
    <property type="protein sequence ID" value="MDJ1371035.1"/>
    <property type="molecule type" value="Genomic_DNA"/>
</dbReference>
<gene>
    <name evidence="2" type="ORF">C7K25_06605</name>
</gene>
<feature type="chain" id="PRO_5047334744" description="Substrate-binding domain-containing protein" evidence="1">
    <location>
        <begin position="40"/>
        <end position="152"/>
    </location>
</feature>
<keyword evidence="1" id="KW-0732">Signal</keyword>
<feature type="signal peptide" evidence="1">
    <location>
        <begin position="1"/>
        <end position="39"/>
    </location>
</feature>
<name>A0ABT7C753_9MICO</name>
<protein>
    <recommendedName>
        <fullName evidence="4">Substrate-binding domain-containing protein</fullName>
    </recommendedName>
</protein>
<reference evidence="2" key="2">
    <citation type="journal article" date="2022" name="Sci. Rep.">
        <title>In silico prediction of the enzymes involved in the degradation of the herbicide molinate by Gulosibacter molinativorax ON4T.</title>
        <authorList>
            <person name="Lopes A.R."/>
            <person name="Bunin E."/>
            <person name="Viana A.T."/>
            <person name="Froufe H."/>
            <person name="Munoz-Merida A."/>
            <person name="Pinho D."/>
            <person name="Figueiredo J."/>
            <person name="Barroso C."/>
            <person name="Vaz-Moreira I."/>
            <person name="Bellanger X."/>
            <person name="Egas C."/>
            <person name="Nunes O.C."/>
        </authorList>
    </citation>
    <scope>NUCLEOTIDE SEQUENCE</scope>
    <source>
        <strain evidence="2">ON4</strain>
    </source>
</reference>
<dbReference type="Proteomes" id="UP001170379">
    <property type="component" value="Unassembled WGS sequence"/>
</dbReference>
<comment type="caution">
    <text evidence="2">The sequence shown here is derived from an EMBL/GenBank/DDBJ whole genome shotgun (WGS) entry which is preliminary data.</text>
</comment>
<organism evidence="2 3">
    <name type="scientific">Gulosibacter molinativorax</name>
    <dbReference type="NCBI Taxonomy" id="256821"/>
    <lineage>
        <taxon>Bacteria</taxon>
        <taxon>Bacillati</taxon>
        <taxon>Actinomycetota</taxon>
        <taxon>Actinomycetes</taxon>
        <taxon>Micrococcales</taxon>
        <taxon>Microbacteriaceae</taxon>
        <taxon>Gulosibacter</taxon>
    </lineage>
</organism>
<proteinExistence type="predicted"/>
<evidence type="ECO:0000313" key="3">
    <source>
        <dbReference type="Proteomes" id="UP001170379"/>
    </source>
</evidence>
<evidence type="ECO:0000313" key="2">
    <source>
        <dbReference type="EMBL" id="MDJ1371035.1"/>
    </source>
</evidence>
<keyword evidence="3" id="KW-1185">Reference proteome</keyword>
<sequence length="152" mass="15720">MRAVSLPADRYRRGVTTRRLPKSATGLLATFGLASLALAGCAGGGGDATPSVTGEPTSYESVEELRDAYVAAGGECPNWEELDPGDYDAVAGRCSDQVVISVYNDPSQIEGVVQSALDLAIPAHLLVGENWIINTPNPEDFVDALGGGVVTG</sequence>
<accession>A0ABT7C753</accession>
<reference evidence="2" key="1">
    <citation type="submission" date="2018-03" db="EMBL/GenBank/DDBJ databases">
        <authorList>
            <person name="Nunes O.C."/>
            <person name="Lopes A.R."/>
            <person name="Froufe H."/>
            <person name="Munoz-Merida A."/>
            <person name="Barroso C."/>
            <person name="Egas C."/>
        </authorList>
    </citation>
    <scope>NUCLEOTIDE SEQUENCE</scope>
    <source>
        <strain evidence="2">ON4</strain>
    </source>
</reference>